<keyword evidence="4" id="KW-0460">Magnesium</keyword>
<dbReference type="Gene3D" id="3.40.50.1000">
    <property type="entry name" value="HAD superfamily/HAD-like"/>
    <property type="match status" value="2"/>
</dbReference>
<accession>A0A266Q328</accession>
<dbReference type="Proteomes" id="UP000216101">
    <property type="component" value="Unassembled WGS sequence"/>
</dbReference>
<comment type="cofactor">
    <cofactor evidence="1">
        <name>Mg(2+)</name>
        <dbReference type="ChEBI" id="CHEBI:18420"/>
    </cofactor>
</comment>
<dbReference type="NCBIfam" id="TIGR01458">
    <property type="entry name" value="HAD-SF-IIA-hyp3"/>
    <property type="match status" value="1"/>
</dbReference>
<organism evidence="6 7">
    <name type="scientific">Cellvibrio mixtus</name>
    <dbReference type="NCBI Taxonomy" id="39650"/>
    <lineage>
        <taxon>Bacteria</taxon>
        <taxon>Pseudomonadati</taxon>
        <taxon>Pseudomonadota</taxon>
        <taxon>Gammaproteobacteria</taxon>
        <taxon>Cellvibrionales</taxon>
        <taxon>Cellvibrionaceae</taxon>
        <taxon>Cellvibrio</taxon>
    </lineage>
</organism>
<keyword evidence="3" id="KW-0479">Metal-binding</keyword>
<dbReference type="PANTHER" id="PTHR19288">
    <property type="entry name" value="4-NITROPHENYLPHOSPHATASE-RELATED"/>
    <property type="match status" value="1"/>
</dbReference>
<name>A0A266Q328_9GAMM</name>
<evidence type="ECO:0000313" key="7">
    <source>
        <dbReference type="Proteomes" id="UP000216101"/>
    </source>
</evidence>
<proteinExistence type="inferred from homology"/>
<dbReference type="InterPro" id="IPR023214">
    <property type="entry name" value="HAD_sf"/>
</dbReference>
<dbReference type="RefSeq" id="WP_094985376.1">
    <property type="nucleotide sequence ID" value="NZ_NHNI01000002.1"/>
</dbReference>
<evidence type="ECO:0000313" key="6">
    <source>
        <dbReference type="EMBL" id="OZY84255.1"/>
    </source>
</evidence>
<gene>
    <name evidence="6" type="ORF">CBP51_13595</name>
</gene>
<keyword evidence="7" id="KW-1185">Reference proteome</keyword>
<protein>
    <recommendedName>
        <fullName evidence="5">Haloacid dehalogenase-like hydrolase domain-containing protein 2</fullName>
    </recommendedName>
</protein>
<dbReference type="Pfam" id="PF13344">
    <property type="entry name" value="Hydrolase_6"/>
    <property type="match status" value="1"/>
</dbReference>
<evidence type="ECO:0000256" key="3">
    <source>
        <dbReference type="ARBA" id="ARBA00022723"/>
    </source>
</evidence>
<comment type="caution">
    <text evidence="6">The sequence shown here is derived from an EMBL/GenBank/DDBJ whole genome shotgun (WGS) entry which is preliminary data.</text>
</comment>
<dbReference type="EMBL" id="NHNI01000002">
    <property type="protein sequence ID" value="OZY84255.1"/>
    <property type="molecule type" value="Genomic_DNA"/>
</dbReference>
<dbReference type="GO" id="GO:0016791">
    <property type="term" value="F:phosphatase activity"/>
    <property type="evidence" value="ECO:0007669"/>
    <property type="project" value="InterPro"/>
</dbReference>
<evidence type="ECO:0000256" key="4">
    <source>
        <dbReference type="ARBA" id="ARBA00022842"/>
    </source>
</evidence>
<comment type="similarity">
    <text evidence="2">Belongs to the HAD-like hydrolase superfamily.</text>
</comment>
<dbReference type="InterPro" id="IPR006357">
    <property type="entry name" value="HAD-SF_hydro_IIA"/>
</dbReference>
<reference evidence="7" key="1">
    <citation type="submission" date="2017-05" db="EMBL/GenBank/DDBJ databases">
        <authorList>
            <person name="Barney B.M."/>
        </authorList>
    </citation>
    <scope>NUCLEOTIDE SEQUENCE [LARGE SCALE GENOMIC DNA]</scope>
    <source>
        <strain evidence="7">PSBB022</strain>
    </source>
</reference>
<dbReference type="SUPFAM" id="SSF56784">
    <property type="entry name" value="HAD-like"/>
    <property type="match status" value="1"/>
</dbReference>
<dbReference type="GO" id="GO:0005737">
    <property type="term" value="C:cytoplasm"/>
    <property type="evidence" value="ECO:0007669"/>
    <property type="project" value="TreeGrafter"/>
</dbReference>
<dbReference type="GO" id="GO:0046872">
    <property type="term" value="F:metal ion binding"/>
    <property type="evidence" value="ECO:0007669"/>
    <property type="project" value="UniProtKB-KW"/>
</dbReference>
<evidence type="ECO:0000256" key="5">
    <source>
        <dbReference type="ARBA" id="ARBA00039666"/>
    </source>
</evidence>
<sequence>MNIRPRLVLFDLDGTLYVGDTPIPGAIDCLAALRAQGIALRFLTNTTTKSQQQLVGQLRAMGFTLGDNELISAPVAARLALEKMQQQAGRQLRIWPLVADAIQPDFSNFVIDEQQPDYVVLGDIGDRWDLALINRLFQVMHSGAELIALHKGRFWQTGDGLKADIGFFVAGLEYVCSKNALVMGKPNRDFFQLILDSAGVAASDALMVGDDIDSDVGGAQQMGIVGCLVKTGKFRASYFAQSSVCPDMVLDSVADLTVR</sequence>
<keyword evidence="6" id="KW-0378">Hydrolase</keyword>
<evidence type="ECO:0000256" key="1">
    <source>
        <dbReference type="ARBA" id="ARBA00001946"/>
    </source>
</evidence>
<dbReference type="InterPro" id="IPR036412">
    <property type="entry name" value="HAD-like_sf"/>
</dbReference>
<dbReference type="AlphaFoldDB" id="A0A266Q328"/>
<dbReference type="InterPro" id="IPR006355">
    <property type="entry name" value="LHPP/HDHD2"/>
</dbReference>
<dbReference type="NCBIfam" id="TIGR01460">
    <property type="entry name" value="HAD-SF-IIA"/>
    <property type="match status" value="1"/>
</dbReference>
<dbReference type="Pfam" id="PF13242">
    <property type="entry name" value="Hydrolase_like"/>
    <property type="match status" value="1"/>
</dbReference>
<dbReference type="PANTHER" id="PTHR19288:SF46">
    <property type="entry name" value="HALOACID DEHALOGENASE-LIKE HYDROLASE DOMAIN-CONTAINING PROTEIN 2"/>
    <property type="match status" value="1"/>
</dbReference>
<evidence type="ECO:0000256" key="2">
    <source>
        <dbReference type="ARBA" id="ARBA00007958"/>
    </source>
</evidence>